<evidence type="ECO:0000256" key="5">
    <source>
        <dbReference type="ARBA" id="ARBA00023237"/>
    </source>
</evidence>
<dbReference type="NCBIfam" id="NF047847">
    <property type="entry name" value="SS_mature_LptM"/>
    <property type="match status" value="1"/>
</dbReference>
<dbReference type="RefSeq" id="WP_354193486.1">
    <property type="nucleotide sequence ID" value="NZ_JBEPML010000003.1"/>
</dbReference>
<feature type="chain" id="PRO_5045650423" evidence="8">
    <location>
        <begin position="21"/>
        <end position="68"/>
    </location>
</feature>
<keyword evidence="2 8" id="KW-0732">Signal</keyword>
<evidence type="ECO:0000256" key="6">
    <source>
        <dbReference type="ARBA" id="ARBA00023288"/>
    </source>
</evidence>
<keyword evidence="4" id="KW-0564">Palmitate</keyword>
<dbReference type="PROSITE" id="PS51257">
    <property type="entry name" value="PROKAR_LIPOPROTEIN"/>
    <property type="match status" value="1"/>
</dbReference>
<evidence type="ECO:0000256" key="4">
    <source>
        <dbReference type="ARBA" id="ARBA00023139"/>
    </source>
</evidence>
<dbReference type="InterPro" id="IPR032831">
    <property type="entry name" value="LptM_cons"/>
</dbReference>
<dbReference type="Proteomes" id="UP001549076">
    <property type="component" value="Unassembled WGS sequence"/>
</dbReference>
<keyword evidence="6 9" id="KW-0449">Lipoprotein</keyword>
<evidence type="ECO:0000313" key="9">
    <source>
        <dbReference type="EMBL" id="MET3791188.1"/>
    </source>
</evidence>
<reference evidence="9 10" key="1">
    <citation type="submission" date="2024-06" db="EMBL/GenBank/DDBJ databases">
        <title>Genomic Encyclopedia of Type Strains, Phase IV (KMG-IV): sequencing the most valuable type-strain genomes for metagenomic binning, comparative biology and taxonomic classification.</title>
        <authorList>
            <person name="Goeker M."/>
        </authorList>
    </citation>
    <scope>NUCLEOTIDE SEQUENCE [LARGE SCALE GENOMIC DNA]</scope>
    <source>
        <strain evidence="9 10">DSM 27865</strain>
    </source>
</reference>
<name>A0ABV2MWJ8_9HYPH</name>
<evidence type="ECO:0000256" key="3">
    <source>
        <dbReference type="ARBA" id="ARBA00023136"/>
    </source>
</evidence>
<keyword evidence="3" id="KW-0472">Membrane</keyword>
<gene>
    <name evidence="9" type="ORF">ABID37_001391</name>
</gene>
<dbReference type="Pfam" id="PF13627">
    <property type="entry name" value="LptM_cons"/>
    <property type="match status" value="1"/>
</dbReference>
<comment type="subcellular location">
    <subcellularLocation>
        <location evidence="1">Cell outer membrane</location>
        <topology evidence="1">Lipid-anchor</topology>
    </subcellularLocation>
</comment>
<keyword evidence="10" id="KW-1185">Reference proteome</keyword>
<protein>
    <submittedName>
        <fullName evidence="9">Small lipoprotein YifL</fullName>
    </submittedName>
</protein>
<comment type="caution">
    <text evidence="9">The sequence shown here is derived from an EMBL/GenBank/DDBJ whole genome shotgun (WGS) entry which is preliminary data.</text>
</comment>
<evidence type="ECO:0000313" key="10">
    <source>
        <dbReference type="Proteomes" id="UP001549076"/>
    </source>
</evidence>
<feature type="region of interest" description="Disordered" evidence="7">
    <location>
        <begin position="36"/>
        <end position="68"/>
    </location>
</feature>
<organism evidence="9 10">
    <name type="scientific">Aquamicrobium terrae</name>
    <dbReference type="NCBI Taxonomy" id="1324945"/>
    <lineage>
        <taxon>Bacteria</taxon>
        <taxon>Pseudomonadati</taxon>
        <taxon>Pseudomonadota</taxon>
        <taxon>Alphaproteobacteria</taxon>
        <taxon>Hyphomicrobiales</taxon>
        <taxon>Phyllobacteriaceae</taxon>
        <taxon>Aquamicrobium</taxon>
    </lineage>
</organism>
<sequence length="68" mass="7292">MTAGRMVVMLALVAATATVAACGRKGGLDTPYEAAVEARKEAQRNKEPLPPEPQKPDTDKPFILDKLI</sequence>
<feature type="signal peptide" evidence="8">
    <location>
        <begin position="1"/>
        <end position="20"/>
    </location>
</feature>
<evidence type="ECO:0000256" key="2">
    <source>
        <dbReference type="ARBA" id="ARBA00022729"/>
    </source>
</evidence>
<evidence type="ECO:0000256" key="7">
    <source>
        <dbReference type="SAM" id="MobiDB-lite"/>
    </source>
</evidence>
<dbReference type="EMBL" id="JBEPML010000003">
    <property type="protein sequence ID" value="MET3791188.1"/>
    <property type="molecule type" value="Genomic_DNA"/>
</dbReference>
<keyword evidence="5" id="KW-0998">Cell outer membrane</keyword>
<accession>A0ABV2MWJ8</accession>
<proteinExistence type="predicted"/>
<evidence type="ECO:0000256" key="1">
    <source>
        <dbReference type="ARBA" id="ARBA00004459"/>
    </source>
</evidence>
<evidence type="ECO:0000256" key="8">
    <source>
        <dbReference type="SAM" id="SignalP"/>
    </source>
</evidence>